<dbReference type="InterPro" id="IPR011250">
    <property type="entry name" value="OMP/PagP_B-barrel"/>
</dbReference>
<dbReference type="Proteomes" id="UP000009881">
    <property type="component" value="Unassembled WGS sequence"/>
</dbReference>
<protein>
    <recommendedName>
        <fullName evidence="4">Outer membrane protein beta-barrel domain-containing protein</fullName>
    </recommendedName>
</protein>
<gene>
    <name evidence="2" type="ORF">C882_3979</name>
</gene>
<dbReference type="STRING" id="1238182.C882_3979"/>
<dbReference type="RefSeq" id="WP_009540087.1">
    <property type="nucleotide sequence ID" value="NZ_ANHY01000006.1"/>
</dbReference>
<keyword evidence="3" id="KW-1185">Reference proteome</keyword>
<dbReference type="SUPFAM" id="SSF56925">
    <property type="entry name" value="OMPA-like"/>
    <property type="match status" value="1"/>
</dbReference>
<keyword evidence="1" id="KW-0732">Signal</keyword>
<proteinExistence type="predicted"/>
<dbReference type="AlphaFoldDB" id="K9HTL3"/>
<organism evidence="2 3">
    <name type="scientific">Caenispirillum salinarum AK4</name>
    <dbReference type="NCBI Taxonomy" id="1238182"/>
    <lineage>
        <taxon>Bacteria</taxon>
        <taxon>Pseudomonadati</taxon>
        <taxon>Pseudomonadota</taxon>
        <taxon>Alphaproteobacteria</taxon>
        <taxon>Rhodospirillales</taxon>
        <taxon>Novispirillaceae</taxon>
        <taxon>Caenispirillum</taxon>
    </lineage>
</organism>
<dbReference type="OrthoDB" id="7359057at2"/>
<feature type="chain" id="PRO_5003931798" description="Outer membrane protein beta-barrel domain-containing protein" evidence="1">
    <location>
        <begin position="21"/>
        <end position="181"/>
    </location>
</feature>
<dbReference type="Gene3D" id="2.40.160.20">
    <property type="match status" value="1"/>
</dbReference>
<comment type="caution">
    <text evidence="2">The sequence shown here is derived from an EMBL/GenBank/DDBJ whole genome shotgun (WGS) entry which is preliminary data.</text>
</comment>
<reference evidence="2 3" key="1">
    <citation type="journal article" date="2013" name="Genome Announc.">
        <title>Draft Genome Sequence of an Alphaproteobacterium, Caenispirillum salinarum AK4(T), Isolated from a Solar Saltern.</title>
        <authorList>
            <person name="Khatri I."/>
            <person name="Singh A."/>
            <person name="Korpole S."/>
            <person name="Pinnaka A.K."/>
            <person name="Subramanian S."/>
        </authorList>
    </citation>
    <scope>NUCLEOTIDE SEQUENCE [LARGE SCALE GENOMIC DNA]</scope>
    <source>
        <strain evidence="2 3">AK4</strain>
    </source>
</reference>
<sequence length="181" mass="19442">MKKLSALAAAAIIVPGVAFAQSDMNTMEAGSYARGVGDWELRLSGTGASDKDFDTTTLGVSGTVGQYLYPGVLVGIQQDVAFADTDDDNQLNASTRVFAQYVFDLGQWQPYVGAAIGGTYGEDINSTFTAGPQAGVKYYADRNTFIYVGTEYQFAFEDSDEIDDAFDDGSFYHTLGIGFNF</sequence>
<accession>K9HTL3</accession>
<dbReference type="eggNOG" id="COG3047">
    <property type="taxonomic scope" value="Bacteria"/>
</dbReference>
<evidence type="ECO:0000313" key="2">
    <source>
        <dbReference type="EMBL" id="EKV31606.1"/>
    </source>
</evidence>
<name>K9HTL3_9PROT</name>
<evidence type="ECO:0008006" key="4">
    <source>
        <dbReference type="Google" id="ProtNLM"/>
    </source>
</evidence>
<dbReference type="EMBL" id="ANHY01000006">
    <property type="protein sequence ID" value="EKV31606.1"/>
    <property type="molecule type" value="Genomic_DNA"/>
</dbReference>
<evidence type="ECO:0000256" key="1">
    <source>
        <dbReference type="SAM" id="SignalP"/>
    </source>
</evidence>
<evidence type="ECO:0000313" key="3">
    <source>
        <dbReference type="Proteomes" id="UP000009881"/>
    </source>
</evidence>
<feature type="signal peptide" evidence="1">
    <location>
        <begin position="1"/>
        <end position="20"/>
    </location>
</feature>